<dbReference type="InterPro" id="IPR011742">
    <property type="entry name" value="CRISPR-assoc_prot_TM1812"/>
</dbReference>
<evidence type="ECO:0000313" key="2">
    <source>
        <dbReference type="Proteomes" id="UP000321197"/>
    </source>
</evidence>
<evidence type="ECO:0008006" key="3">
    <source>
        <dbReference type="Google" id="ProtNLM"/>
    </source>
</evidence>
<gene>
    <name evidence="1" type="ORF">MHY01S_15450</name>
</gene>
<dbReference type="NCBIfam" id="TIGR02549">
    <property type="entry name" value="CRISPR_DxTHG"/>
    <property type="match status" value="1"/>
</dbReference>
<comment type="caution">
    <text evidence="1">The sequence shown here is derived from an EMBL/GenBank/DDBJ whole genome shotgun (WGS) entry which is preliminary data.</text>
</comment>
<dbReference type="Proteomes" id="UP000321197">
    <property type="component" value="Unassembled WGS sequence"/>
</dbReference>
<proteinExistence type="predicted"/>
<organism evidence="1 2">
    <name type="scientific">Meiothermus hypogaeus NBRC 106114</name>
    <dbReference type="NCBI Taxonomy" id="1227553"/>
    <lineage>
        <taxon>Bacteria</taxon>
        <taxon>Thermotogati</taxon>
        <taxon>Deinococcota</taxon>
        <taxon>Deinococci</taxon>
        <taxon>Thermales</taxon>
        <taxon>Thermaceae</taxon>
        <taxon>Meiothermus</taxon>
    </lineage>
</organism>
<dbReference type="EMBL" id="BJXL01000042">
    <property type="protein sequence ID" value="GEM83379.1"/>
    <property type="molecule type" value="Genomic_DNA"/>
</dbReference>
<dbReference type="AlphaFoldDB" id="A0A511R195"/>
<dbReference type="RefSeq" id="WP_119339588.1">
    <property type="nucleotide sequence ID" value="NZ_BJXL01000042.1"/>
</dbReference>
<dbReference type="CDD" id="cd09732">
    <property type="entry name" value="Csx1_III-U"/>
    <property type="match status" value="1"/>
</dbReference>
<sequence length="373" mass="42494">MILLSMLGTNDYKEVAYTWGDKKALSSKFFQAALAGWFPQANVLICVTKEARDKHEQAVKQLLPSAQLVDIPSGKKEAEYWEIFNTLEQHIPTGAELVFDVTHGFRSLPNLALLVVSFLRAAKAVQLKHVLYGAYEARTGDTAPVFDLTPFMTMLDWASATNRFLDTGYPQKLAQVALSEDKYKIIASSLTDFSHAMQLHDPIRAGQEAKKALDALQKDFGGPMEILRGRLQKRLEPLVFTKEDEDEKQLRAIWAQVDWYLEHQHYEKAVGLAKEWLYLFARWKSGKGIWPEDKSFSLNTFLSKQENSELREIDNNLRSLRNSMMHWRGIPTEEGILAANQAPFESQIQVVQDLLKRLKSKVIQMGLELPEVP</sequence>
<protein>
    <recommendedName>
        <fullName evidence="3">CRISPR-associated protein</fullName>
    </recommendedName>
</protein>
<dbReference type="SUPFAM" id="SSF160980">
    <property type="entry name" value="SSO1389-like"/>
    <property type="match status" value="1"/>
</dbReference>
<evidence type="ECO:0000313" key="1">
    <source>
        <dbReference type="EMBL" id="GEM83379.1"/>
    </source>
</evidence>
<dbReference type="InterPro" id="IPR013383">
    <property type="entry name" value="CRISPR-assoc_prot_DxTHG_CS"/>
</dbReference>
<dbReference type="OrthoDB" id="9777703at2"/>
<dbReference type="NCBIfam" id="TIGR02221">
    <property type="entry name" value="cas_TM1812"/>
    <property type="match status" value="1"/>
</dbReference>
<name>A0A511R195_9DEIN</name>
<accession>A0A511R195</accession>
<reference evidence="1 2" key="1">
    <citation type="submission" date="2019-07" db="EMBL/GenBank/DDBJ databases">
        <title>Whole genome shotgun sequence of Meiothermus hypogaeus NBRC 106114.</title>
        <authorList>
            <person name="Hosoyama A."/>
            <person name="Uohara A."/>
            <person name="Ohji S."/>
            <person name="Ichikawa N."/>
        </authorList>
    </citation>
    <scope>NUCLEOTIDE SEQUENCE [LARGE SCALE GENOMIC DNA]</scope>
    <source>
        <strain evidence="1 2">NBRC 106114</strain>
    </source>
</reference>